<sequence length="306" mass="32990">MYKYLATLVVITSALFSVKGYAQFTALTEFGDNPGELSASYLPASDSNDNLLVLLHGCVQQGQALAQQSGLLSLAKNKGFALLIPQQSSTNNIKGCFNWFSTQDIEKNQGESLSIKNMITTLNAQQNFKNIYIIGLSAGGAMASSMLVHYPELFSAGAIIAGIPYPCADNLITAIACMRSGPSQEPTQLTALVKTMQPAVKQWPRLSIWTGLQDKVVNPKNAQHLALHWAQLTQASTLPTVTQHAGYKVSQWQDQNHAITVELIEVLDMDHGIAIAPALGDGSSAAPFVINSAISTSLHLLNHWQL</sequence>
<protein>
    <submittedName>
        <fullName evidence="3">Esterase, PHB depolymerase family</fullName>
    </submittedName>
</protein>
<dbReference type="InterPro" id="IPR010126">
    <property type="entry name" value="Esterase_phb"/>
</dbReference>
<organism evidence="3 4">
    <name type="scientific">Colwellia chukchiensis</name>
    <dbReference type="NCBI Taxonomy" id="641665"/>
    <lineage>
        <taxon>Bacteria</taxon>
        <taxon>Pseudomonadati</taxon>
        <taxon>Pseudomonadota</taxon>
        <taxon>Gammaproteobacteria</taxon>
        <taxon>Alteromonadales</taxon>
        <taxon>Colwelliaceae</taxon>
        <taxon>Colwellia</taxon>
    </lineage>
</organism>
<dbReference type="PANTHER" id="PTHR43037">
    <property type="entry name" value="UNNAMED PRODUCT-RELATED"/>
    <property type="match status" value="1"/>
</dbReference>
<dbReference type="SUPFAM" id="SSF53474">
    <property type="entry name" value="alpha/beta-Hydrolases"/>
    <property type="match status" value="2"/>
</dbReference>
<dbReference type="Proteomes" id="UP000199297">
    <property type="component" value="Unassembled WGS sequence"/>
</dbReference>
<proteinExistence type="predicted"/>
<dbReference type="InterPro" id="IPR029058">
    <property type="entry name" value="AB_hydrolase_fold"/>
</dbReference>
<keyword evidence="1" id="KW-0732">Signal</keyword>
<reference evidence="4" key="1">
    <citation type="submission" date="2016-10" db="EMBL/GenBank/DDBJ databases">
        <authorList>
            <person name="Varghese N."/>
            <person name="Submissions S."/>
        </authorList>
    </citation>
    <scope>NUCLEOTIDE SEQUENCE [LARGE SCALE GENOMIC DNA]</scope>
    <source>
        <strain evidence="4">CGMCC 1.9127</strain>
    </source>
</reference>
<dbReference type="Gene3D" id="3.40.50.1820">
    <property type="entry name" value="alpha/beta hydrolase"/>
    <property type="match status" value="1"/>
</dbReference>
<dbReference type="PANTHER" id="PTHR43037:SF1">
    <property type="entry name" value="BLL1128 PROTEIN"/>
    <property type="match status" value="1"/>
</dbReference>
<dbReference type="EMBL" id="FOBI01000016">
    <property type="protein sequence ID" value="SEL64852.1"/>
    <property type="molecule type" value="Genomic_DNA"/>
</dbReference>
<dbReference type="NCBIfam" id="TIGR01840">
    <property type="entry name" value="esterase_phb"/>
    <property type="match status" value="1"/>
</dbReference>
<dbReference type="AlphaFoldDB" id="A0A1H7RXA0"/>
<dbReference type="STRING" id="641665.GCA_002104455_00996"/>
<dbReference type="Pfam" id="PF10503">
    <property type="entry name" value="Esterase_PHB"/>
    <property type="match status" value="1"/>
</dbReference>
<dbReference type="RefSeq" id="WP_085285385.1">
    <property type="nucleotide sequence ID" value="NZ_FOBI01000016.1"/>
</dbReference>
<keyword evidence="2" id="KW-0378">Hydrolase</keyword>
<keyword evidence="4" id="KW-1185">Reference proteome</keyword>
<gene>
    <name evidence="3" type="ORF">SAMN05216262_11645</name>
</gene>
<evidence type="ECO:0000313" key="4">
    <source>
        <dbReference type="Proteomes" id="UP000199297"/>
    </source>
</evidence>
<dbReference type="InterPro" id="IPR050955">
    <property type="entry name" value="Plant_Biomass_Hydrol_Est"/>
</dbReference>
<dbReference type="GO" id="GO:0005576">
    <property type="term" value="C:extracellular region"/>
    <property type="evidence" value="ECO:0007669"/>
    <property type="project" value="InterPro"/>
</dbReference>
<evidence type="ECO:0000256" key="2">
    <source>
        <dbReference type="ARBA" id="ARBA00022801"/>
    </source>
</evidence>
<dbReference type="GO" id="GO:0016787">
    <property type="term" value="F:hydrolase activity"/>
    <property type="evidence" value="ECO:0007669"/>
    <property type="project" value="UniProtKB-KW"/>
</dbReference>
<dbReference type="OrthoDB" id="5291933at2"/>
<accession>A0A1H7RXA0</accession>
<name>A0A1H7RXA0_9GAMM</name>
<evidence type="ECO:0000256" key="1">
    <source>
        <dbReference type="ARBA" id="ARBA00022729"/>
    </source>
</evidence>
<evidence type="ECO:0000313" key="3">
    <source>
        <dbReference type="EMBL" id="SEL64852.1"/>
    </source>
</evidence>